<evidence type="ECO:0000313" key="11">
    <source>
        <dbReference type="EMBL" id="HIP97821.1"/>
    </source>
</evidence>
<gene>
    <name evidence="11" type="ORF">EYH37_00410</name>
</gene>
<keyword evidence="9" id="KW-0448">Lipopolysaccharide biosynthesis</keyword>
<evidence type="ECO:0000259" key="10">
    <source>
        <dbReference type="Pfam" id="PF04413"/>
    </source>
</evidence>
<reference evidence="11" key="1">
    <citation type="journal article" date="2020" name="ISME J.">
        <title>Gammaproteobacteria mediating utilization of methyl-, sulfur- and petroleum organic compounds in deep ocean hydrothermal plumes.</title>
        <authorList>
            <person name="Zhou Z."/>
            <person name="Liu Y."/>
            <person name="Pan J."/>
            <person name="Cron B.R."/>
            <person name="Toner B.M."/>
            <person name="Anantharaman K."/>
            <person name="Breier J.A."/>
            <person name="Dick G.J."/>
            <person name="Li M."/>
        </authorList>
    </citation>
    <scope>NUCLEOTIDE SEQUENCE</scope>
    <source>
        <strain evidence="11">SZUA-1501</strain>
    </source>
</reference>
<feature type="site" description="Transition state stabilizer" evidence="8">
    <location>
        <position position="158"/>
    </location>
</feature>
<comment type="subcellular location">
    <subcellularLocation>
        <location evidence="9">Cell inner membrane</location>
    </subcellularLocation>
</comment>
<keyword evidence="9" id="KW-0472">Membrane</keyword>
<evidence type="ECO:0000256" key="2">
    <source>
        <dbReference type="ARBA" id="ARBA00012621"/>
    </source>
</evidence>
<sequence length="356" mass="40078">METVWVHIPSVGEYNTVKPLLELLKENNNRLVVTYSSPRAENFLKEQKIPDEVLHLNILSLATGYFLNNFLKSYSPQVFILVESDRYPALLSVKVERKFIVNARISGQSFKFLRIFRGFYARFFNTFDKIICKDRESCAKFRSIGVNSKILTPCGNLKAVFFPKAGSPPVLPKGFVLVAGSTHKGEEEILLSAFGEIKKRIPSAVLVIAPRHPQRAKEVLKIAKMKLPTFKTLLRSQVFNPHFKGDILIVDTLGELLGFYRIANVTFVGGSLVPLGGHNLLEPAYFGKPVMFGPFVEKFRDLEKLLKELGLAYPVKGVGDITATVLRIHGKGVNPKGDLKEISERILECYKRELQL</sequence>
<dbReference type="EMBL" id="DQVE01000003">
    <property type="protein sequence ID" value="HIP97821.1"/>
    <property type="molecule type" value="Genomic_DNA"/>
</dbReference>
<dbReference type="GO" id="GO:0005886">
    <property type="term" value="C:plasma membrane"/>
    <property type="evidence" value="ECO:0007669"/>
    <property type="project" value="UniProtKB-SubCell"/>
</dbReference>
<feature type="site" description="Transition state stabilizer" evidence="8">
    <location>
        <position position="83"/>
    </location>
</feature>
<evidence type="ECO:0000256" key="7">
    <source>
        <dbReference type="PIRSR" id="PIRSR639901-1"/>
    </source>
</evidence>
<dbReference type="EC" id="2.4.99.12" evidence="2 9"/>
<evidence type="ECO:0000313" key="12">
    <source>
        <dbReference type="Proteomes" id="UP000606463"/>
    </source>
</evidence>
<dbReference type="Gene3D" id="3.40.50.2000">
    <property type="entry name" value="Glycogen Phosphorylase B"/>
    <property type="match status" value="1"/>
</dbReference>
<dbReference type="Proteomes" id="UP000606463">
    <property type="component" value="Unassembled WGS sequence"/>
</dbReference>
<dbReference type="GO" id="GO:0009245">
    <property type="term" value="P:lipid A biosynthetic process"/>
    <property type="evidence" value="ECO:0007669"/>
    <property type="project" value="TreeGrafter"/>
</dbReference>
<organism evidence="11 12">
    <name type="scientific">Aquifex aeolicus</name>
    <dbReference type="NCBI Taxonomy" id="63363"/>
    <lineage>
        <taxon>Bacteria</taxon>
        <taxon>Pseudomonadati</taxon>
        <taxon>Aquificota</taxon>
        <taxon>Aquificia</taxon>
        <taxon>Aquificales</taxon>
        <taxon>Aquificaceae</taxon>
        <taxon>Aquifex</taxon>
    </lineage>
</organism>
<dbReference type="PANTHER" id="PTHR42755">
    <property type="entry name" value="3-DEOXY-MANNO-OCTULOSONATE CYTIDYLYLTRANSFERASE"/>
    <property type="match status" value="1"/>
</dbReference>
<evidence type="ECO:0000256" key="4">
    <source>
        <dbReference type="ARBA" id="ARBA00022679"/>
    </source>
</evidence>
<protein>
    <recommendedName>
        <fullName evidence="3 9">3-deoxy-D-manno-octulosonic acid transferase</fullName>
        <shortName evidence="9">Kdo transferase</shortName>
        <ecNumber evidence="2 9">2.4.99.12</ecNumber>
    </recommendedName>
    <alternativeName>
        <fullName evidence="5 9">Lipid IV(A) 3-deoxy-D-manno-octulosonic acid transferase</fullName>
    </alternativeName>
</protein>
<dbReference type="InterPro" id="IPR007507">
    <property type="entry name" value="Glycos_transf_N"/>
</dbReference>
<evidence type="ECO:0000256" key="5">
    <source>
        <dbReference type="ARBA" id="ARBA00031445"/>
    </source>
</evidence>
<dbReference type="Pfam" id="PF04413">
    <property type="entry name" value="Glycos_transf_N"/>
    <property type="match status" value="1"/>
</dbReference>
<proteinExistence type="inferred from homology"/>
<dbReference type="AlphaFoldDB" id="A0A9D0YN48"/>
<keyword evidence="9" id="KW-0997">Cell inner membrane</keyword>
<dbReference type="Gene3D" id="3.40.50.11720">
    <property type="entry name" value="3-Deoxy-D-manno-octulosonic-acid transferase, N-terminal domain"/>
    <property type="match status" value="1"/>
</dbReference>
<comment type="pathway">
    <text evidence="1 9">Bacterial outer membrane biogenesis; LPS core biosynthesis.</text>
</comment>
<keyword evidence="4 9" id="KW-0808">Transferase</keyword>
<feature type="domain" description="3-deoxy-D-manno-octulosonic-acid transferase N-terminal" evidence="10">
    <location>
        <begin position="3"/>
        <end position="159"/>
    </location>
</feature>
<dbReference type="PANTHER" id="PTHR42755:SF1">
    <property type="entry name" value="3-DEOXY-D-MANNO-OCTULOSONIC ACID TRANSFERASE, MITOCHONDRIAL-RELATED"/>
    <property type="match status" value="1"/>
</dbReference>
<keyword evidence="9" id="KW-1003">Cell membrane</keyword>
<evidence type="ECO:0000256" key="9">
    <source>
        <dbReference type="RuleBase" id="RU365103"/>
    </source>
</evidence>
<feature type="active site" description="Proton acceptor" evidence="7">
    <location>
        <position position="13"/>
    </location>
</feature>
<evidence type="ECO:0000256" key="6">
    <source>
        <dbReference type="ARBA" id="ARBA00049183"/>
    </source>
</evidence>
<comment type="catalytic activity">
    <reaction evidence="6 9">
        <text>lipid IVA (E. coli) + CMP-3-deoxy-beta-D-manno-octulosonate = alpha-Kdo-(2-&gt;6)-lipid IVA (E. coli) + CMP + H(+)</text>
        <dbReference type="Rhea" id="RHEA:28066"/>
        <dbReference type="ChEBI" id="CHEBI:15378"/>
        <dbReference type="ChEBI" id="CHEBI:58603"/>
        <dbReference type="ChEBI" id="CHEBI:60364"/>
        <dbReference type="ChEBI" id="CHEBI:60377"/>
        <dbReference type="ChEBI" id="CHEBI:85987"/>
        <dbReference type="EC" id="2.4.99.12"/>
    </reaction>
</comment>
<dbReference type="SUPFAM" id="SSF53756">
    <property type="entry name" value="UDP-Glycosyltransferase/glycogen phosphorylase"/>
    <property type="match status" value="1"/>
</dbReference>
<evidence type="ECO:0000256" key="3">
    <source>
        <dbReference type="ARBA" id="ARBA00019077"/>
    </source>
</evidence>
<dbReference type="InterPro" id="IPR039901">
    <property type="entry name" value="Kdotransferase"/>
</dbReference>
<evidence type="ECO:0000256" key="8">
    <source>
        <dbReference type="PIRSR" id="PIRSR639901-2"/>
    </source>
</evidence>
<dbReference type="GO" id="GO:0043842">
    <property type="term" value="F:Kdo transferase activity"/>
    <property type="evidence" value="ECO:0007669"/>
    <property type="project" value="UniProtKB-EC"/>
</dbReference>
<accession>A0A9D0YN48</accession>
<comment type="function">
    <text evidence="9">Involved in lipopolysaccharide (LPS) biosynthesis. Catalyzes the transfer of 3-deoxy-D-manno-octulosonate (Kdo) residue(s) from CMP-Kdo to lipid IV(A), the tetraacyldisaccharide-1,4'-bisphosphate precursor of lipid A.</text>
</comment>
<dbReference type="InterPro" id="IPR038107">
    <property type="entry name" value="Glycos_transf_N_sf"/>
</dbReference>
<comment type="similarity">
    <text evidence="9">Belongs to the glycosyltransferase group 1 family.</text>
</comment>
<dbReference type="GO" id="GO:0009244">
    <property type="term" value="P:lipopolysaccharide core region biosynthetic process"/>
    <property type="evidence" value="ECO:0007669"/>
    <property type="project" value="UniProtKB-UniRule"/>
</dbReference>
<comment type="caution">
    <text evidence="11">The sequence shown here is derived from an EMBL/GenBank/DDBJ whole genome shotgun (WGS) entry which is preliminary data.</text>
</comment>
<evidence type="ECO:0000256" key="1">
    <source>
        <dbReference type="ARBA" id="ARBA00004713"/>
    </source>
</evidence>
<name>A0A9D0YN48_AQUAO</name>